<name>A0A3Q7HS77_SOLLC</name>
<accession>A0A3Q7HS77</accession>
<dbReference type="Gene3D" id="3.40.630.30">
    <property type="match status" value="1"/>
</dbReference>
<proteinExistence type="predicted"/>
<dbReference type="Proteomes" id="UP000004994">
    <property type="component" value="Chromosome 8"/>
</dbReference>
<reference evidence="1" key="2">
    <citation type="submission" date="2019-01" db="UniProtKB">
        <authorList>
            <consortium name="EnsemblPlants"/>
        </authorList>
    </citation>
    <scope>IDENTIFICATION</scope>
    <source>
        <strain evidence="1">cv. Heinz 1706</strain>
    </source>
</reference>
<organism evidence="1">
    <name type="scientific">Solanum lycopersicum</name>
    <name type="common">Tomato</name>
    <name type="synonym">Lycopersicon esculentum</name>
    <dbReference type="NCBI Taxonomy" id="4081"/>
    <lineage>
        <taxon>Eukaryota</taxon>
        <taxon>Viridiplantae</taxon>
        <taxon>Streptophyta</taxon>
        <taxon>Embryophyta</taxon>
        <taxon>Tracheophyta</taxon>
        <taxon>Spermatophyta</taxon>
        <taxon>Magnoliopsida</taxon>
        <taxon>eudicotyledons</taxon>
        <taxon>Gunneridae</taxon>
        <taxon>Pentapetalae</taxon>
        <taxon>asterids</taxon>
        <taxon>lamiids</taxon>
        <taxon>Solanales</taxon>
        <taxon>Solanaceae</taxon>
        <taxon>Solanoideae</taxon>
        <taxon>Solaneae</taxon>
        <taxon>Solanum</taxon>
        <taxon>Solanum subgen. Lycopersicon</taxon>
    </lineage>
</organism>
<sequence>MAPAPQLPTPSEVTITGNIYIRVRLATKSDLSHIYQLFYQIHVYHNYTHLYKATQSSLEGLLFKENPLPLFYGPSVLLLEVSPTTFNEPKRRVQACSYNI</sequence>
<dbReference type="AlphaFoldDB" id="A0A3Q7HS77"/>
<dbReference type="EnsemblPlants" id="Solyc08g068712.1.1">
    <property type="protein sequence ID" value="Solyc08g068712.1.1"/>
    <property type="gene ID" value="Solyc08g068712.1"/>
</dbReference>
<dbReference type="STRING" id="4081.A0A3Q7HS77"/>
<dbReference type="InParanoid" id="A0A3Q7HS77"/>
<keyword evidence="2" id="KW-1185">Reference proteome</keyword>
<reference evidence="1" key="1">
    <citation type="journal article" date="2012" name="Nature">
        <title>The tomato genome sequence provides insights into fleshy fruit evolution.</title>
        <authorList>
            <consortium name="Tomato Genome Consortium"/>
        </authorList>
    </citation>
    <scope>NUCLEOTIDE SEQUENCE [LARGE SCALE GENOMIC DNA]</scope>
    <source>
        <strain evidence="1">cv. Heinz 1706</strain>
    </source>
</reference>
<evidence type="ECO:0000313" key="1">
    <source>
        <dbReference type="EnsemblPlants" id="Solyc08g068712.1.1"/>
    </source>
</evidence>
<evidence type="ECO:0000313" key="2">
    <source>
        <dbReference type="Proteomes" id="UP000004994"/>
    </source>
</evidence>
<protein>
    <submittedName>
        <fullName evidence="1">Uncharacterized protein</fullName>
    </submittedName>
</protein>
<dbReference type="Gramene" id="Solyc08g068712.1.1">
    <property type="protein sequence ID" value="Solyc08g068712.1.1"/>
    <property type="gene ID" value="Solyc08g068712.1"/>
</dbReference>